<dbReference type="EMBL" id="HBEM01020208">
    <property type="protein sequence ID" value="CAD8454873.1"/>
    <property type="molecule type" value="Transcribed_RNA"/>
</dbReference>
<accession>A0A0H5BIE6</accession>
<dbReference type="AlphaFoldDB" id="A0A0H5BIE6"/>
<geneLocation type="nucleomorph" evidence="1"/>
<name>A0A0H5BIE6_9EUKA</name>
<reference evidence="2" key="2">
    <citation type="submission" date="2021-01" db="EMBL/GenBank/DDBJ databases">
        <authorList>
            <person name="Corre E."/>
            <person name="Pelletier E."/>
            <person name="Niang G."/>
            <person name="Scheremetjew M."/>
            <person name="Finn R."/>
            <person name="Kale V."/>
            <person name="Holt S."/>
            <person name="Cochrane G."/>
            <person name="Meng A."/>
            <person name="Brown T."/>
            <person name="Cohen L."/>
        </authorList>
    </citation>
    <scope>NUCLEOTIDE SEQUENCE</scope>
    <source>
        <strain evidence="2">CCMP2058</strain>
    </source>
</reference>
<protein>
    <submittedName>
        <fullName evidence="1">Chromosome maintenance protein MCM4</fullName>
    </submittedName>
</protein>
<evidence type="ECO:0000313" key="1">
    <source>
        <dbReference type="EMBL" id="BAS01916.1"/>
    </source>
</evidence>
<keyword evidence="1" id="KW-0542">Nucleomorph</keyword>
<reference evidence="1" key="1">
    <citation type="journal article" date="2015" name="Genome Biol. Evol.">
        <title>Nucleomorph Genome Sequences of Two Chlorarachniophytes, Amorphochlora amoebiformis and Lotharella vacuolata.</title>
        <authorList>
            <person name="Suzuki S."/>
            <person name="Shirato S."/>
            <person name="Hirakawa Y."/>
            <person name="Ishida K."/>
        </authorList>
    </citation>
    <scope>NUCLEOTIDE SEQUENCE</scope>
    <source>
        <strain evidence="1">CCMP2058</strain>
    </source>
</reference>
<evidence type="ECO:0000313" key="2">
    <source>
        <dbReference type="EMBL" id="CAD8454873.1"/>
    </source>
</evidence>
<organism evidence="1">
    <name type="scientific">Amorphochlora amoebiformis</name>
    <dbReference type="NCBI Taxonomy" id="1561963"/>
    <lineage>
        <taxon>Eukaryota</taxon>
        <taxon>Sar</taxon>
        <taxon>Rhizaria</taxon>
        <taxon>Cercozoa</taxon>
        <taxon>Chlorarachniophyceae</taxon>
        <taxon>Amorphochlora</taxon>
    </lineage>
</organism>
<gene>
    <name evidence="1" type="primary">mcm4</name>
    <name evidence="2" type="ORF">LAMO00422_LOCUS13817</name>
</gene>
<dbReference type="EMBL" id="AB996603">
    <property type="protein sequence ID" value="BAS01916.1"/>
    <property type="molecule type" value="Genomic_DNA"/>
</dbReference>
<sequence>MTVQLLQYHRYDLNLKFLKQNFINYVDSGYYLKFQIIKKIKKLTHLIGFFIVYNYKLNIQNIIGLLQQQLLIELNLSNLFTKYPKITNILIKNPLRSIPFLETILIEIIFNHYKIISKDLKIIISNSFCYPLMIKFNLTKINSLTMLHGHLLSVERKFYLIKPHKEEIANKFTYIPVETEIKSYSFNHNDNNMFQRIILKTSTQNFFTFPGSTITIYNFNHIKTNIGFFSPLLIIGILNVIKGNNSIANIVSRTIFHAIINSLNIDNSRLFADNIVQNLINYNNYFTNSFHYTYHMLINSFAPIISISISKKKTLLIHIVYDHFTFDNNENKFLSGTSNSLITIIFDYSDIRKYQIKKYLRNISEEFFVLKDCFFISQLLSNKNYSDDKIKFFRNHLLFAENYNLKTIIEYEKLFNHKKYNLEPSSVGSRIHWVNYSTMNNIYNTILTMKQLKNNASIVTEIDNIFYSSYSQFENVNIIQKFSLEKLNNNTIKFLFLKKYILESKHFPTSRFLKTEVYSIVYYLRYLRIKLTYNKIQLKTIPYFFSVIKKSMLLAKLSRNFIITKWHIKEAIIMSNNY</sequence>
<proteinExistence type="predicted"/>